<evidence type="ECO:0000259" key="10">
    <source>
        <dbReference type="PROSITE" id="PS51198"/>
    </source>
</evidence>
<dbReference type="Pfam" id="PF00580">
    <property type="entry name" value="UvrD-helicase"/>
    <property type="match status" value="1"/>
</dbReference>
<name>A0A162JAV8_9FUSO</name>
<proteinExistence type="predicted"/>
<keyword evidence="3 9" id="KW-0347">Helicase</keyword>
<dbReference type="GO" id="GO:0005524">
    <property type="term" value="F:ATP binding"/>
    <property type="evidence" value="ECO:0007669"/>
    <property type="project" value="UniProtKB-UniRule"/>
</dbReference>
<gene>
    <name evidence="12" type="ORF">A2J07_01605</name>
</gene>
<reference evidence="12 13" key="1">
    <citation type="submission" date="2016-03" db="EMBL/GenBank/DDBJ databases">
        <title>Comparative genomics of human isolates of Fusobacterium necrophorum.</title>
        <authorList>
            <person name="Jensen A."/>
            <person name="Bank S."/>
            <person name="Andersen P.S."/>
            <person name="Kristensen L.H."/>
            <person name="Prag J."/>
        </authorList>
    </citation>
    <scope>NUCLEOTIDE SEQUENCE [LARGE SCALE GENOMIC DNA]</scope>
    <source>
        <strain evidence="12 13">LS_1264</strain>
    </source>
</reference>
<keyword evidence="4 9" id="KW-0067">ATP-binding</keyword>
<evidence type="ECO:0000256" key="9">
    <source>
        <dbReference type="PROSITE-ProRule" id="PRU00560"/>
    </source>
</evidence>
<keyword evidence="2 9" id="KW-0378">Hydrolase</keyword>
<dbReference type="RefSeq" id="WP_005959268.1">
    <property type="nucleotide sequence ID" value="NZ_CAXOUM010000026.1"/>
</dbReference>
<evidence type="ECO:0000256" key="4">
    <source>
        <dbReference type="ARBA" id="ARBA00022840"/>
    </source>
</evidence>
<feature type="domain" description="UvrD-like helicase C-terminal" evidence="11">
    <location>
        <begin position="442"/>
        <end position="701"/>
    </location>
</feature>
<protein>
    <recommendedName>
        <fullName evidence="7">DNA 3'-5' helicase</fullName>
        <ecNumber evidence="7">5.6.2.4</ecNumber>
    </recommendedName>
</protein>
<evidence type="ECO:0000256" key="2">
    <source>
        <dbReference type="ARBA" id="ARBA00022801"/>
    </source>
</evidence>
<dbReference type="GO" id="GO:0043138">
    <property type="term" value="F:3'-5' DNA helicase activity"/>
    <property type="evidence" value="ECO:0007669"/>
    <property type="project" value="UniProtKB-EC"/>
</dbReference>
<dbReference type="AlphaFoldDB" id="A0A162JAV8"/>
<evidence type="ECO:0000256" key="8">
    <source>
        <dbReference type="ARBA" id="ARBA00048988"/>
    </source>
</evidence>
<dbReference type="EMBL" id="LVEA01000001">
    <property type="protein sequence ID" value="KYL05456.1"/>
    <property type="molecule type" value="Genomic_DNA"/>
</dbReference>
<comment type="caution">
    <text evidence="12">The sequence shown here is derived from an EMBL/GenBank/DDBJ whole genome shotgun (WGS) entry which is preliminary data.</text>
</comment>
<evidence type="ECO:0000256" key="3">
    <source>
        <dbReference type="ARBA" id="ARBA00022806"/>
    </source>
</evidence>
<dbReference type="InterPro" id="IPR014017">
    <property type="entry name" value="DNA_helicase_UvrD-like_C"/>
</dbReference>
<feature type="domain" description="UvrD-like helicase ATP-binding" evidence="10">
    <location>
        <begin position="1"/>
        <end position="441"/>
    </location>
</feature>
<organism evidence="12 13">
    <name type="scientific">Fusobacterium necrophorum subsp. funduliforme</name>
    <dbReference type="NCBI Taxonomy" id="143387"/>
    <lineage>
        <taxon>Bacteria</taxon>
        <taxon>Fusobacteriati</taxon>
        <taxon>Fusobacteriota</taxon>
        <taxon>Fusobacteriia</taxon>
        <taxon>Fusobacteriales</taxon>
        <taxon>Fusobacteriaceae</taxon>
        <taxon>Fusobacterium</taxon>
    </lineage>
</organism>
<dbReference type="eggNOG" id="COG1074">
    <property type="taxonomic scope" value="Bacteria"/>
</dbReference>
<dbReference type="PANTHER" id="PTHR11070">
    <property type="entry name" value="UVRD / RECB / PCRA DNA HELICASE FAMILY MEMBER"/>
    <property type="match status" value="1"/>
</dbReference>
<evidence type="ECO:0000313" key="12">
    <source>
        <dbReference type="EMBL" id="KYL05456.1"/>
    </source>
</evidence>
<dbReference type="PROSITE" id="PS51198">
    <property type="entry name" value="UVRD_HELICASE_ATP_BIND"/>
    <property type="match status" value="1"/>
</dbReference>
<dbReference type="Proteomes" id="UP000075816">
    <property type="component" value="Unassembled WGS sequence"/>
</dbReference>
<dbReference type="KEGG" id="fnf:BSQ88_04685"/>
<evidence type="ECO:0000256" key="1">
    <source>
        <dbReference type="ARBA" id="ARBA00022741"/>
    </source>
</evidence>
<sequence>MKRLVLKASAGTGKTYRLSLEYLLSLYRGIPYSEIFVMTFTRKATAEIRERILEFSAEILSHSEKGKELVEHLQVLDSTLFLKEEVLKAAYDSMLKNKDKIRIYTIDSFFQMLFHKLVCPYYQIYSMKMIETEEENKEYYKKILKHIFSKEELFEKMKVFFDLSPEKNIENYLLLIQNILQERWKFLLLQGEQRKRTPLNFEKTREEHIKTFQALFQAVEETKKKERGYFTHPFYQNFFEQTEEEREETLTKERERFFDTNVFDGRRLSNRGKDEKILSLREELLEETDSFRRDLAKEVYNQDMIAFEESLFSIFEELYQLYDEYKRKERSFNYDDIAIYTYLTLFREELHLVEKNKITALLEEILDVKIHSIFLDEFQDTSVLQWKILSVFLEKAEAVICVGDEKQSIYGWRGGEKKLFEDLPKILGAEVEHLDTSYRSLESIVEFCNEFFKSYPALYQEEAIEWKFLESKSHKQKRGEVLSYFLSEEDSLQALLSMIEEKYSGNYGSLSILARKNKTLLQLADFLEEHKLPYQLSIVKEQQDEEIVSSFLSLFRYFCSNEYLYLLEFFRSPVIKASNRILKNLLTHQENMIQYICFGKEWKEKPKGSEEIFELYREFQENEAKIGDLWLHCIEKFSLPERFSKDSHLLAYYSFQESLSYYDTWFEYLEDLDRNRLPKLDIREEENKNAIQLMSIHKSKGLEFENVIYFEPKEKRKGRKEQNILFYFQMADDYCSLEHYFLTKGKYRKYMEYLPKPFPNYLKDLERKEKEEEINTLYVALTRAKHNLYLFFNETFQGRELLEKLSFVSSEMFTESKEETKLKEEKQGIVLTFQKEKKSFEEDRKQRPQKYTLQTELHRMEGLATHFFLEHIRYATEEEIRFAKQRVFQEYASYFGMEKMEQLFSEERIRKILTLDSDIFSRDWDYIYPEFSIISPMDQKKYVLDRLMIRKAKKGKKGLVYIVDYKTGGKDPKQLENYEQILRELFKREEGEYEFQTKFLELGREGE</sequence>
<keyword evidence="5" id="KW-0413">Isomerase</keyword>
<dbReference type="EC" id="5.6.2.4" evidence="7"/>
<dbReference type="GO" id="GO:0000725">
    <property type="term" value="P:recombinational repair"/>
    <property type="evidence" value="ECO:0007669"/>
    <property type="project" value="TreeGrafter"/>
</dbReference>
<comment type="catalytic activity">
    <reaction evidence="6">
        <text>Couples ATP hydrolysis with the unwinding of duplex DNA by translocating in the 3'-5' direction.</text>
        <dbReference type="EC" id="5.6.2.4"/>
    </reaction>
</comment>
<evidence type="ECO:0000256" key="7">
    <source>
        <dbReference type="ARBA" id="ARBA00034808"/>
    </source>
</evidence>
<dbReference type="GO" id="GO:0005829">
    <property type="term" value="C:cytosol"/>
    <property type="evidence" value="ECO:0007669"/>
    <property type="project" value="TreeGrafter"/>
</dbReference>
<dbReference type="Gene3D" id="3.40.50.300">
    <property type="entry name" value="P-loop containing nucleotide triphosphate hydrolases"/>
    <property type="match status" value="4"/>
</dbReference>
<dbReference type="SUPFAM" id="SSF52540">
    <property type="entry name" value="P-loop containing nucleoside triphosphate hydrolases"/>
    <property type="match status" value="1"/>
</dbReference>
<dbReference type="InterPro" id="IPR027417">
    <property type="entry name" value="P-loop_NTPase"/>
</dbReference>
<feature type="binding site" evidence="9">
    <location>
        <begin position="8"/>
        <end position="15"/>
    </location>
    <ligand>
        <name>ATP</name>
        <dbReference type="ChEBI" id="CHEBI:30616"/>
    </ligand>
</feature>
<keyword evidence="1 9" id="KW-0547">Nucleotide-binding</keyword>
<evidence type="ECO:0000256" key="5">
    <source>
        <dbReference type="ARBA" id="ARBA00023235"/>
    </source>
</evidence>
<dbReference type="PANTHER" id="PTHR11070:SF67">
    <property type="entry name" value="DNA 3'-5' HELICASE"/>
    <property type="match status" value="1"/>
</dbReference>
<evidence type="ECO:0000256" key="6">
    <source>
        <dbReference type="ARBA" id="ARBA00034617"/>
    </source>
</evidence>
<evidence type="ECO:0000259" key="11">
    <source>
        <dbReference type="PROSITE" id="PS51217"/>
    </source>
</evidence>
<comment type="catalytic activity">
    <reaction evidence="8">
        <text>ATP + H2O = ADP + phosphate + H(+)</text>
        <dbReference type="Rhea" id="RHEA:13065"/>
        <dbReference type="ChEBI" id="CHEBI:15377"/>
        <dbReference type="ChEBI" id="CHEBI:15378"/>
        <dbReference type="ChEBI" id="CHEBI:30616"/>
        <dbReference type="ChEBI" id="CHEBI:43474"/>
        <dbReference type="ChEBI" id="CHEBI:456216"/>
        <dbReference type="EC" id="5.6.2.4"/>
    </reaction>
</comment>
<dbReference type="Pfam" id="PF13361">
    <property type="entry name" value="UvrD_C"/>
    <property type="match status" value="1"/>
</dbReference>
<accession>A0A162JAV8</accession>
<dbReference type="InterPro" id="IPR014016">
    <property type="entry name" value="UvrD-like_ATP-bd"/>
</dbReference>
<dbReference type="GO" id="GO:0003677">
    <property type="term" value="F:DNA binding"/>
    <property type="evidence" value="ECO:0007669"/>
    <property type="project" value="InterPro"/>
</dbReference>
<evidence type="ECO:0000313" key="13">
    <source>
        <dbReference type="Proteomes" id="UP000075816"/>
    </source>
</evidence>
<dbReference type="InterPro" id="IPR000212">
    <property type="entry name" value="DNA_helicase_UvrD/REP"/>
</dbReference>
<dbReference type="GO" id="GO:0016887">
    <property type="term" value="F:ATP hydrolysis activity"/>
    <property type="evidence" value="ECO:0007669"/>
    <property type="project" value="RHEA"/>
</dbReference>
<dbReference type="PROSITE" id="PS51217">
    <property type="entry name" value="UVRD_HELICASE_CTER"/>
    <property type="match status" value="1"/>
</dbReference>